<evidence type="ECO:0000313" key="5">
    <source>
        <dbReference type="Proteomes" id="UP000663829"/>
    </source>
</evidence>
<sequence length="91" mass="10355">MVMKGLSWATLKANYSLVPLFGVVVLGGALAAGHAVRSLMYSTDVKVNRRNPERSWDAALNDDGTYKPQKYVRMHDYKKLKRSEWEPELNN</sequence>
<evidence type="ECO:0000313" key="4">
    <source>
        <dbReference type="EMBL" id="CAF3744302.1"/>
    </source>
</evidence>
<protein>
    <submittedName>
        <fullName evidence="1">Uncharacterized protein</fullName>
    </submittedName>
</protein>
<evidence type="ECO:0000313" key="3">
    <source>
        <dbReference type="EMBL" id="CAF3683506.1"/>
    </source>
</evidence>
<dbReference type="InterPro" id="IPR010530">
    <property type="entry name" value="B12D"/>
</dbReference>
<dbReference type="Proteomes" id="UP000681722">
    <property type="component" value="Unassembled WGS sequence"/>
</dbReference>
<accession>A0A813ZL88</accession>
<dbReference type="EMBL" id="CAJNOQ010001525">
    <property type="protein sequence ID" value="CAF0901017.1"/>
    <property type="molecule type" value="Genomic_DNA"/>
</dbReference>
<dbReference type="EMBL" id="CAJOBA010005466">
    <property type="protein sequence ID" value="CAF3744302.1"/>
    <property type="molecule type" value="Genomic_DNA"/>
</dbReference>
<dbReference type="OrthoDB" id="5511684at2759"/>
<dbReference type="Proteomes" id="UP000663829">
    <property type="component" value="Unassembled WGS sequence"/>
</dbReference>
<dbReference type="EMBL" id="CAJOBC010001525">
    <property type="protein sequence ID" value="CAF3683506.1"/>
    <property type="molecule type" value="Genomic_DNA"/>
</dbReference>
<comment type="caution">
    <text evidence="1">The sequence shown here is derived from an EMBL/GenBank/DDBJ whole genome shotgun (WGS) entry which is preliminary data.</text>
</comment>
<dbReference type="Proteomes" id="UP000677228">
    <property type="component" value="Unassembled WGS sequence"/>
</dbReference>
<proteinExistence type="predicted"/>
<evidence type="ECO:0000313" key="2">
    <source>
        <dbReference type="EMBL" id="CAF0973092.1"/>
    </source>
</evidence>
<gene>
    <name evidence="1" type="ORF">GPM918_LOCUS8636</name>
    <name evidence="2" type="ORF">OVA965_LOCUS13202</name>
    <name evidence="3" type="ORF">SRO942_LOCUS8636</name>
    <name evidence="4" type="ORF">TMI583_LOCUS13203</name>
</gene>
<dbReference type="Proteomes" id="UP000682733">
    <property type="component" value="Unassembled WGS sequence"/>
</dbReference>
<name>A0A813ZL88_9BILA</name>
<organism evidence="1 5">
    <name type="scientific">Didymodactylos carnosus</name>
    <dbReference type="NCBI Taxonomy" id="1234261"/>
    <lineage>
        <taxon>Eukaryota</taxon>
        <taxon>Metazoa</taxon>
        <taxon>Spiralia</taxon>
        <taxon>Gnathifera</taxon>
        <taxon>Rotifera</taxon>
        <taxon>Eurotatoria</taxon>
        <taxon>Bdelloidea</taxon>
        <taxon>Philodinida</taxon>
        <taxon>Philodinidae</taxon>
        <taxon>Didymodactylos</taxon>
    </lineage>
</organism>
<keyword evidence="5" id="KW-1185">Reference proteome</keyword>
<evidence type="ECO:0000313" key="1">
    <source>
        <dbReference type="EMBL" id="CAF0901017.1"/>
    </source>
</evidence>
<dbReference type="AlphaFoldDB" id="A0A813ZL88"/>
<reference evidence="1" key="1">
    <citation type="submission" date="2021-02" db="EMBL/GenBank/DDBJ databases">
        <authorList>
            <person name="Nowell W R."/>
        </authorList>
    </citation>
    <scope>NUCLEOTIDE SEQUENCE</scope>
</reference>
<dbReference type="Pfam" id="PF06522">
    <property type="entry name" value="B12D"/>
    <property type="match status" value="1"/>
</dbReference>
<dbReference type="EMBL" id="CAJNOK010005461">
    <property type="protein sequence ID" value="CAF0973092.1"/>
    <property type="molecule type" value="Genomic_DNA"/>
</dbReference>